<keyword evidence="1" id="KW-0175">Coiled coil</keyword>
<reference evidence="3" key="1">
    <citation type="submission" date="2012-02" db="EMBL/GenBank/DDBJ databases">
        <title>Genome sequencing of Giardia lamblia Genotypes A2 and B isolates (DH and GS) and comparative analysis with the genomes of Genotypes A1 and E (WB and Pig).</title>
        <authorList>
            <person name="Adam R."/>
            <person name="Dahlstrom E."/>
            <person name="Martens C."/>
            <person name="Bruno D."/>
            <person name="Barbian K."/>
            <person name="Porcella S.F."/>
            <person name="Nash T."/>
        </authorList>
    </citation>
    <scope>NUCLEOTIDE SEQUENCE</scope>
    <source>
        <strain evidence="3">DH</strain>
    </source>
</reference>
<organism evidence="2 3">
    <name type="scientific">Giardia intestinalis</name>
    <name type="common">Giardia lamblia</name>
    <dbReference type="NCBI Taxonomy" id="5741"/>
    <lineage>
        <taxon>Eukaryota</taxon>
        <taxon>Metamonada</taxon>
        <taxon>Diplomonadida</taxon>
        <taxon>Hexamitidae</taxon>
        <taxon>Giardiinae</taxon>
        <taxon>Giardia</taxon>
    </lineage>
</organism>
<reference evidence="2 3" key="2">
    <citation type="journal article" date="2013" name="Genome Biol. Evol.">
        <title>Genome sequencing of Giardia lamblia genotypes A2 and B isolates (DH and GS) and comparative analysis with the genomes of genotypes A1 and E (WB and Pig).</title>
        <authorList>
            <person name="Adam R.D."/>
            <person name="Dahlstrom E.W."/>
            <person name="Martens C.A."/>
            <person name="Bruno D.P."/>
            <person name="Barbian K.D."/>
            <person name="Ricklefs S.M."/>
            <person name="Hernandez M.M."/>
            <person name="Narla N.P."/>
            <person name="Patel R.B."/>
            <person name="Porcella S.F."/>
            <person name="Nash T.E."/>
        </authorList>
    </citation>
    <scope>NUCLEOTIDE SEQUENCE [LARGE SCALE GENOMIC DNA]</scope>
    <source>
        <strain evidence="2 3">DH</strain>
    </source>
</reference>
<evidence type="ECO:0000313" key="2">
    <source>
        <dbReference type="EMBL" id="ESU35002.1"/>
    </source>
</evidence>
<protein>
    <submittedName>
        <fullName evidence="2">Uncharacterized protein</fullName>
    </submittedName>
</protein>
<dbReference type="EMBL" id="AHGT01000108">
    <property type="protein sequence ID" value="ESU35002.1"/>
    <property type="molecule type" value="Genomic_DNA"/>
</dbReference>
<dbReference type="VEuPathDB" id="GiardiaDB:QR46_4419"/>
<comment type="caution">
    <text evidence="2">The sequence shown here is derived from an EMBL/GenBank/DDBJ whole genome shotgun (WGS) entry which is preliminary data.</text>
</comment>
<proteinExistence type="predicted"/>
<name>V6T961_GIAIN</name>
<dbReference type="Proteomes" id="UP000018320">
    <property type="component" value="Unassembled WGS sequence"/>
</dbReference>
<dbReference type="VEuPathDB" id="GiardiaDB:GL50803_0013539"/>
<evidence type="ECO:0000313" key="3">
    <source>
        <dbReference type="Proteomes" id="UP000018320"/>
    </source>
</evidence>
<gene>
    <name evidence="2" type="ORF">DHA2_13539</name>
</gene>
<sequence>MVAVQRNLKTAIYHSFDLLAEAQGPIMGKGGRHPAYIRAHSKRQDVTRAMEKNAQALKEGDMNFTKQLLENHRIKEQIQVQMKLKRAQEAQQITQESSQTEVLSEKSKEEMYKTNQERLRELAEIQPTSYEHAIKLSEERQRRIALEKERIAAEKQIIKEKRELRNRARKARFKFTAKGQPVMEAYIASLLKQIEKGK</sequence>
<evidence type="ECO:0000256" key="1">
    <source>
        <dbReference type="SAM" id="Coils"/>
    </source>
</evidence>
<accession>V6T961</accession>
<dbReference type="VEuPathDB" id="GiardiaDB:GL50581_1937"/>
<dbReference type="AlphaFoldDB" id="V6T961"/>
<feature type="coiled-coil region" evidence="1">
    <location>
        <begin position="136"/>
        <end position="163"/>
    </location>
</feature>
<dbReference type="VEuPathDB" id="GiardiaDB:DHA2_13539"/>